<feature type="transmembrane region" description="Helical" evidence="1">
    <location>
        <begin position="15"/>
        <end position="36"/>
    </location>
</feature>
<evidence type="ECO:0000313" key="17">
    <source>
        <dbReference type="Proteomes" id="UP000076770"/>
    </source>
</evidence>
<keyword evidence="1" id="KW-1133">Transmembrane helix</keyword>
<evidence type="ECO:0000313" key="10">
    <source>
        <dbReference type="EMBL" id="AZF82328.1"/>
    </source>
</evidence>
<evidence type="ECO:0000313" key="16">
    <source>
        <dbReference type="Proteomes" id="UP000033106"/>
    </source>
</evidence>
<feature type="transmembrane region" description="Helical" evidence="1">
    <location>
        <begin position="207"/>
        <end position="231"/>
    </location>
</feature>
<dbReference type="OrthoDB" id="43560at2157"/>
<keyword evidence="1" id="KW-0812">Transmembrane</keyword>
<dbReference type="GeneID" id="1453412"/>
<evidence type="ECO:0000313" key="25">
    <source>
        <dbReference type="Proteomes" id="UP000594632"/>
    </source>
</evidence>
<feature type="transmembrane region" description="Helical" evidence="1">
    <location>
        <begin position="48"/>
        <end position="67"/>
    </location>
</feature>
<dbReference type="EMBL" id="CP033240">
    <property type="protein sequence ID" value="AZF82328.1"/>
    <property type="molecule type" value="Genomic_DNA"/>
</dbReference>
<name>A0A0E3MKA4_SACSO</name>
<evidence type="ECO:0000313" key="11">
    <source>
        <dbReference type="EMBL" id="AZF84920.1"/>
    </source>
</evidence>
<dbReference type="Proteomes" id="UP000269431">
    <property type="component" value="Chromosome"/>
</dbReference>
<feature type="transmembrane region" description="Helical" evidence="1">
    <location>
        <begin position="128"/>
        <end position="147"/>
    </location>
</feature>
<evidence type="ECO:0000313" key="7">
    <source>
        <dbReference type="EMBL" id="AZF74494.1"/>
    </source>
</evidence>
<evidence type="ECO:0000313" key="14">
    <source>
        <dbReference type="Proteomes" id="UP000033057"/>
    </source>
</evidence>
<dbReference type="Proteomes" id="UP000273194">
    <property type="component" value="Chromosome"/>
</dbReference>
<evidence type="ECO:0000313" key="6">
    <source>
        <dbReference type="EMBL" id="AZF71874.1"/>
    </source>
</evidence>
<dbReference type="EMBL" id="LT549890">
    <property type="protein sequence ID" value="SAI85561.1"/>
    <property type="molecule type" value="Genomic_DNA"/>
</dbReference>
<dbReference type="Proteomes" id="UP000033057">
    <property type="component" value="Chromosome"/>
</dbReference>
<organism evidence="4 16">
    <name type="scientific">Saccharolobus solfataricus</name>
    <name type="common">Sulfolobus solfataricus</name>
    <dbReference type="NCBI Taxonomy" id="2287"/>
    <lineage>
        <taxon>Archaea</taxon>
        <taxon>Thermoproteota</taxon>
        <taxon>Thermoprotei</taxon>
        <taxon>Sulfolobales</taxon>
        <taxon>Sulfolobaceae</taxon>
        <taxon>Saccharolobus</taxon>
    </lineage>
</organism>
<dbReference type="Proteomes" id="UP000033106">
    <property type="component" value="Chromosome"/>
</dbReference>
<sequence>MTFNGIKFDTSVPGMLPWEIVVIYFIIGLAILFYFAKRFGLKSFTTIDLVYIAVGAAFSVVWEFYIGSFIGRFLPSTPFIGVGFWGRMFILLIVAALVRKPGTGILSLLIFNILSDLFFYGFGGEPMYTIYEALTYGLFLDLVIIGSRGKLFGIGYKSADGSSVATRTTVGLAIVEGIIIGILFAIPDPIFYLGFFKPLISGAIVNWATIQFDFLAFIPGDVIIGILGALAGQRIAKAVGQ</sequence>
<evidence type="ECO:0000256" key="1">
    <source>
        <dbReference type="SAM" id="Phobius"/>
    </source>
</evidence>
<dbReference type="Proteomes" id="UP000033085">
    <property type="component" value="Chromosome"/>
</dbReference>
<evidence type="ECO:0000313" key="4">
    <source>
        <dbReference type="EMBL" id="AKA80172.1"/>
    </source>
</evidence>
<reference evidence="4" key="5">
    <citation type="submission" date="2018-10" db="EMBL/GenBank/DDBJ databases">
        <authorList>
            <person name="McCarthy S."/>
            <person name="Gradnigo J."/>
            <person name="Johnson T."/>
            <person name="Payne S."/>
            <person name="Lipzen A."/>
            <person name="Schackwitz W."/>
            <person name="Martin J."/>
            <person name="Moriyama E."/>
            <person name="Blum P."/>
        </authorList>
    </citation>
    <scope>NUCLEOTIDE SEQUENCE</scope>
    <source>
        <strain evidence="2">SARC-B</strain>
        <strain evidence="3">SARC-C</strain>
        <strain evidence="4">SULA</strain>
    </source>
</reference>
<dbReference type="EMBL" id="CP033239">
    <property type="protein sequence ID" value="AZF79722.1"/>
    <property type="molecule type" value="Genomic_DNA"/>
</dbReference>
<keyword evidence="1" id="KW-0472">Membrane</keyword>
<evidence type="ECO:0000313" key="15">
    <source>
        <dbReference type="Proteomes" id="UP000033085"/>
    </source>
</evidence>
<dbReference type="EMBL" id="CP033238">
    <property type="protein sequence ID" value="AZF77117.1"/>
    <property type="molecule type" value="Genomic_DNA"/>
</dbReference>
<evidence type="ECO:0000313" key="8">
    <source>
        <dbReference type="EMBL" id="AZF77117.1"/>
    </source>
</evidence>
<dbReference type="EMBL" id="CP033237">
    <property type="protein sequence ID" value="AZF74494.1"/>
    <property type="molecule type" value="Genomic_DNA"/>
</dbReference>
<dbReference type="Proteomes" id="UP000275843">
    <property type="component" value="Chromosome"/>
</dbReference>
<feature type="transmembrane region" description="Helical" evidence="1">
    <location>
        <begin position="105"/>
        <end position="122"/>
    </location>
</feature>
<reference evidence="18 19" key="4">
    <citation type="journal article" date="2018" name="Proc. Natl. Acad. Sci. U.S.A.">
        <title>Nonmutational mechanism of inheritance in the Archaeon Sulfolobus solfataricus.</title>
        <authorList>
            <person name="Payne S."/>
            <person name="McCarthy S."/>
            <person name="Johnson T."/>
            <person name="North E."/>
            <person name="Blum P."/>
        </authorList>
    </citation>
    <scope>NUCLEOTIDE SEQUENCE [LARGE SCALE GENOMIC DNA]</scope>
    <source>
        <strain evidence="6 18">SARC-H</strain>
        <strain evidence="7 22">SARC-I</strain>
        <strain evidence="9 23">SARC-N</strain>
        <strain evidence="10 24">SARC-O</strain>
        <strain evidence="11 19">SUL120</strain>
        <strain evidence="5 20">SULG</strain>
        <strain evidence="8 21">SULM</strain>
    </source>
</reference>
<evidence type="ECO:0000313" key="5">
    <source>
        <dbReference type="EMBL" id="AZF69254.1"/>
    </source>
</evidence>
<evidence type="ECO:0000313" key="13">
    <source>
        <dbReference type="EMBL" id="SAI85561.1"/>
    </source>
</evidence>
<evidence type="ECO:0000313" key="22">
    <source>
        <dbReference type="Proteomes" id="UP000275843"/>
    </source>
</evidence>
<dbReference type="Proteomes" id="UP000267993">
    <property type="component" value="Chromosome"/>
</dbReference>
<evidence type="ECO:0000313" key="12">
    <source>
        <dbReference type="EMBL" id="QPG49145.1"/>
    </source>
</evidence>
<evidence type="ECO:0000313" key="2">
    <source>
        <dbReference type="EMBL" id="AKA74786.1"/>
    </source>
</evidence>
<dbReference type="KEGG" id="ssoa:SULA_2711"/>
<gene>
    <name evidence="12" type="ORF">HFC64_03955</name>
    <name evidence="13" type="ORF">SSOP1_2007</name>
    <name evidence="4" type="ORF">SULA_2711</name>
    <name evidence="2" type="ORF">SULB_2712</name>
    <name evidence="3" type="ORF">SULC_2709</name>
    <name evidence="5" type="ORF">SULG_13820</name>
    <name evidence="6" type="ORF">SULH_13820</name>
    <name evidence="7" type="ORF">SULI_13820</name>
    <name evidence="8" type="ORF">SULM_13810</name>
    <name evidence="9" type="ORF">SULN_13800</name>
    <name evidence="10" type="ORF">SULO_13820</name>
    <name evidence="11" type="ORF">SULZ_13825</name>
</gene>
<dbReference type="RefSeq" id="WP_009992765.1">
    <property type="nucleotide sequence ID" value="NZ_CP011055.2"/>
</dbReference>
<protein>
    <submittedName>
        <fullName evidence="4">Uncharacterized protein</fullName>
    </submittedName>
</protein>
<evidence type="ECO:0000313" key="18">
    <source>
        <dbReference type="Proteomes" id="UP000267993"/>
    </source>
</evidence>
<dbReference type="GeneID" id="44130677"/>
<dbReference type="EMBL" id="CP033235">
    <property type="protein sequence ID" value="AZF69254.1"/>
    <property type="molecule type" value="Genomic_DNA"/>
</dbReference>
<evidence type="ECO:0000313" key="24">
    <source>
        <dbReference type="Proteomes" id="UP000282269"/>
    </source>
</evidence>
<reference evidence="12 25" key="6">
    <citation type="journal article" date="2020" name="Nat. Commun.">
        <title>The structures of two archaeal type IV pili illuminate evolutionary relationships.</title>
        <authorList>
            <person name="Wang F."/>
            <person name="Baquero D.P."/>
            <person name="Su Z."/>
            <person name="Beltran L.C."/>
            <person name="Prangishvili D."/>
            <person name="Krupovic M."/>
            <person name="Egelman E.H."/>
        </authorList>
    </citation>
    <scope>NUCLEOTIDE SEQUENCE [LARGE SCALE GENOMIC DNA]</scope>
    <source>
        <strain evidence="12 25">POZ149</strain>
    </source>
</reference>
<evidence type="ECO:0000313" key="3">
    <source>
        <dbReference type="EMBL" id="AKA77482.1"/>
    </source>
</evidence>
<evidence type="ECO:0000313" key="23">
    <source>
        <dbReference type="Proteomes" id="UP000278715"/>
    </source>
</evidence>
<evidence type="ECO:0000313" key="9">
    <source>
        <dbReference type="EMBL" id="AZF79722.1"/>
    </source>
</evidence>
<dbReference type="Proteomes" id="UP000282269">
    <property type="component" value="Chromosome"/>
</dbReference>
<evidence type="ECO:0000313" key="21">
    <source>
        <dbReference type="Proteomes" id="UP000273443"/>
    </source>
</evidence>
<dbReference type="Proteomes" id="UP000273443">
    <property type="component" value="Chromosome"/>
</dbReference>
<dbReference type="PATRIC" id="fig|2287.6.peg.2895"/>
<dbReference type="EMBL" id="CP033236">
    <property type="protein sequence ID" value="AZF71874.1"/>
    <property type="molecule type" value="Genomic_DNA"/>
</dbReference>
<evidence type="ECO:0000313" key="19">
    <source>
        <dbReference type="Proteomes" id="UP000269431"/>
    </source>
</evidence>
<proteinExistence type="predicted"/>
<feature type="transmembrane region" description="Helical" evidence="1">
    <location>
        <begin position="168"/>
        <end position="187"/>
    </location>
</feature>
<dbReference type="KEGG" id="ssol:SULB_2712"/>
<evidence type="ECO:0000313" key="20">
    <source>
        <dbReference type="Proteomes" id="UP000273194"/>
    </source>
</evidence>
<dbReference type="Proteomes" id="UP000594632">
    <property type="component" value="Chromosome"/>
</dbReference>
<dbReference type="Proteomes" id="UP000278715">
    <property type="component" value="Chromosome"/>
</dbReference>
<dbReference type="Proteomes" id="UP000076770">
    <property type="component" value="Chromosome i"/>
</dbReference>
<reference evidence="14 15" key="1">
    <citation type="journal article" date="2015" name="Genome Announc.">
        <title>Complete Genome Sequence of Sulfolobus solfataricus Strain 98/2 and Evolved Derivatives.</title>
        <authorList>
            <person name="McCarthy S."/>
            <person name="Gradnigo J."/>
            <person name="Johnson T."/>
            <person name="Payne S."/>
            <person name="Lipzen A."/>
            <person name="Martin J."/>
            <person name="Schackwitz W."/>
            <person name="Moriyama E."/>
            <person name="Blum P."/>
        </authorList>
    </citation>
    <scope>NUCLEOTIDE SEQUENCE [LARGE SCALE GENOMIC DNA]</scope>
    <source>
        <strain evidence="14">98/2 SULC</strain>
        <strain evidence="2">SARC-B</strain>
        <strain evidence="3">SARC-C</strain>
        <strain evidence="4 16">SULA</strain>
        <strain evidence="15">SULB</strain>
    </source>
</reference>
<dbReference type="EMBL" id="CP011057">
    <property type="protein sequence ID" value="AKA80172.1"/>
    <property type="molecule type" value="Genomic_DNA"/>
</dbReference>
<dbReference type="OMA" id="FAVAWEF"/>
<dbReference type="EMBL" id="CP050869">
    <property type="protein sequence ID" value="QPG49145.1"/>
    <property type="molecule type" value="Genomic_DNA"/>
</dbReference>
<reference evidence="13" key="3">
    <citation type="submission" date="2016-04" db="EMBL/GenBank/DDBJ databases">
        <authorList>
            <person name="Evans L.H."/>
            <person name="Alamgir A."/>
            <person name="Owens N."/>
            <person name="Weber N.D."/>
            <person name="Virtaneva K."/>
            <person name="Barbian K."/>
            <person name="Babar A."/>
            <person name="Rosenke K."/>
        </authorList>
    </citation>
    <scope>NUCLEOTIDE SEQUENCE</scope>
    <source>
        <strain evidence="13">P1</strain>
    </source>
</reference>
<dbReference type="EMBL" id="CP011056">
    <property type="protein sequence ID" value="AKA77482.1"/>
    <property type="molecule type" value="Genomic_DNA"/>
</dbReference>
<dbReference type="EMBL" id="CP011055">
    <property type="protein sequence ID" value="AKA74786.1"/>
    <property type="molecule type" value="Genomic_DNA"/>
</dbReference>
<accession>A0A0E3MKA4</accession>
<dbReference type="EMBL" id="CP033241">
    <property type="protein sequence ID" value="AZF84920.1"/>
    <property type="molecule type" value="Genomic_DNA"/>
</dbReference>
<reference evidence="17" key="2">
    <citation type="submission" date="2016-04" db="EMBL/GenBank/DDBJ databases">
        <authorList>
            <person name="Shah S.A."/>
            <person name="Garrett R.A."/>
        </authorList>
    </citation>
    <scope>NUCLEOTIDE SEQUENCE [LARGE SCALE GENOMIC DNA]</scope>
    <source>
        <strain evidence="17">ATCC 35091 / DSM 1616 / JCM 8930 / NBRC 15331 / P1</strain>
    </source>
</reference>
<dbReference type="AlphaFoldDB" id="A0A0E3MKA4"/>
<feature type="transmembrane region" description="Helical" evidence="1">
    <location>
        <begin position="79"/>
        <end position="98"/>
    </location>
</feature>
<dbReference type="KEGG" id="ssof:SULC_2709"/>